<dbReference type="EMBL" id="CP031158">
    <property type="protein sequence ID" value="AXG99644.1"/>
    <property type="molecule type" value="Genomic_DNA"/>
</dbReference>
<dbReference type="STRING" id="1288484.GCA_000348665_01860"/>
<organism evidence="1 2">
    <name type="scientific">Deinococcus wulumuqiensis</name>
    <dbReference type="NCBI Taxonomy" id="980427"/>
    <lineage>
        <taxon>Bacteria</taxon>
        <taxon>Thermotogati</taxon>
        <taxon>Deinococcota</taxon>
        <taxon>Deinococci</taxon>
        <taxon>Deinococcales</taxon>
        <taxon>Deinococcaceae</taxon>
        <taxon>Deinococcus</taxon>
    </lineage>
</organism>
<dbReference type="KEGG" id="dwu:DVJ83_11500"/>
<proteinExistence type="predicted"/>
<dbReference type="AlphaFoldDB" id="A0A345IIX2"/>
<gene>
    <name evidence="1" type="ORF">DVJ83_11500</name>
</gene>
<accession>A0A345IIX2</accession>
<name>A0A345IIX2_9DEIO</name>
<evidence type="ECO:0000313" key="1">
    <source>
        <dbReference type="EMBL" id="AXG99644.1"/>
    </source>
</evidence>
<reference evidence="1 2" key="1">
    <citation type="submission" date="2018-07" db="EMBL/GenBank/DDBJ databases">
        <title>Complete Genome and Methylome Analysis of Deinococcus wulumuqiensis NEB 479.</title>
        <authorList>
            <person name="Fomenkov A."/>
            <person name="Luyten Y."/>
            <person name="Vincze T."/>
            <person name="Anton B.P."/>
            <person name="Clark T."/>
            <person name="Roberts R.J."/>
            <person name="Morgan R.D."/>
        </authorList>
    </citation>
    <scope>NUCLEOTIDE SEQUENCE [LARGE SCALE GENOMIC DNA]</scope>
    <source>
        <strain evidence="1 2">NEB 479</strain>
    </source>
</reference>
<dbReference type="Proteomes" id="UP000253744">
    <property type="component" value="Chromosome"/>
</dbReference>
<sequence>MWVGVFAFSCRCRAPEDYYARMKRVLSALLLGAGLLTACRAPSGETGDLTTRVLFTANGSYDAQADQRGKVPGTAGLRRVEWRSRPPLAAQAVTVEYDGEQRPKGWQMTVQRPEFSAADLAGQQAQAVQTAQGAGTLVRGGPLAGVLLLTGGAAGSGDLRLLTRGYAVQHHPELLPAFAFGP</sequence>
<protein>
    <submittedName>
        <fullName evidence="1">Uncharacterized protein</fullName>
    </submittedName>
</protein>
<evidence type="ECO:0000313" key="2">
    <source>
        <dbReference type="Proteomes" id="UP000253744"/>
    </source>
</evidence>